<keyword evidence="3 5" id="KW-1133">Transmembrane helix</keyword>
<evidence type="ECO:0000256" key="5">
    <source>
        <dbReference type="SAM" id="Phobius"/>
    </source>
</evidence>
<evidence type="ECO:0000256" key="2">
    <source>
        <dbReference type="ARBA" id="ARBA00022692"/>
    </source>
</evidence>
<reference evidence="7 8" key="1">
    <citation type="journal article" date="2018" name="Gigascience">
        <title>Genomes of trombidid mites reveal novel predicted allergens and laterally-transferred genes associated with secondary metabolism.</title>
        <authorList>
            <person name="Dong X."/>
            <person name="Chaisiri K."/>
            <person name="Xia D."/>
            <person name="Armstrong S.D."/>
            <person name="Fang Y."/>
            <person name="Donnelly M.J."/>
            <person name="Kadowaki T."/>
            <person name="McGarry J.W."/>
            <person name="Darby A.C."/>
            <person name="Makepeace B.L."/>
        </authorList>
    </citation>
    <scope>NUCLEOTIDE SEQUENCE [LARGE SCALE GENOMIC DNA]</scope>
    <source>
        <strain evidence="7">UoL-WK</strain>
    </source>
</reference>
<evidence type="ECO:0000313" key="7">
    <source>
        <dbReference type="EMBL" id="RWS00851.1"/>
    </source>
</evidence>
<organism evidence="7 8">
    <name type="scientific">Dinothrombium tinctorium</name>
    <dbReference type="NCBI Taxonomy" id="1965070"/>
    <lineage>
        <taxon>Eukaryota</taxon>
        <taxon>Metazoa</taxon>
        <taxon>Ecdysozoa</taxon>
        <taxon>Arthropoda</taxon>
        <taxon>Chelicerata</taxon>
        <taxon>Arachnida</taxon>
        <taxon>Acari</taxon>
        <taxon>Acariformes</taxon>
        <taxon>Trombidiformes</taxon>
        <taxon>Prostigmata</taxon>
        <taxon>Anystina</taxon>
        <taxon>Parasitengona</taxon>
        <taxon>Trombidioidea</taxon>
        <taxon>Trombidiidae</taxon>
        <taxon>Dinothrombium</taxon>
    </lineage>
</organism>
<dbReference type="SUPFAM" id="SSF103481">
    <property type="entry name" value="Multidrug resistance efflux transporter EmrE"/>
    <property type="match status" value="1"/>
</dbReference>
<dbReference type="PANTHER" id="PTHR22911">
    <property type="entry name" value="ACYL-MALONYL CONDENSING ENZYME-RELATED"/>
    <property type="match status" value="1"/>
</dbReference>
<dbReference type="OrthoDB" id="306876at2759"/>
<dbReference type="EMBL" id="NCKU01010358">
    <property type="protein sequence ID" value="RWS00851.1"/>
    <property type="molecule type" value="Genomic_DNA"/>
</dbReference>
<feature type="transmembrane region" description="Helical" evidence="5">
    <location>
        <begin position="6"/>
        <end position="23"/>
    </location>
</feature>
<name>A0A443QCW9_9ACAR</name>
<evidence type="ECO:0000256" key="1">
    <source>
        <dbReference type="ARBA" id="ARBA00004141"/>
    </source>
</evidence>
<dbReference type="Pfam" id="PF00892">
    <property type="entry name" value="EamA"/>
    <property type="match status" value="1"/>
</dbReference>
<keyword evidence="4 5" id="KW-0472">Membrane</keyword>
<feature type="transmembrane region" description="Helical" evidence="5">
    <location>
        <begin position="114"/>
        <end position="133"/>
    </location>
</feature>
<dbReference type="InterPro" id="IPR000620">
    <property type="entry name" value="EamA_dom"/>
</dbReference>
<accession>A0A443QCW9</accession>
<evidence type="ECO:0000256" key="4">
    <source>
        <dbReference type="ARBA" id="ARBA00023136"/>
    </source>
</evidence>
<dbReference type="GO" id="GO:0016020">
    <property type="term" value="C:membrane"/>
    <property type="evidence" value="ECO:0007669"/>
    <property type="project" value="UniProtKB-SubCell"/>
</dbReference>
<comment type="subcellular location">
    <subcellularLocation>
        <location evidence="1">Membrane</location>
        <topology evidence="1">Multi-pass membrane protein</topology>
    </subcellularLocation>
</comment>
<evidence type="ECO:0000256" key="3">
    <source>
        <dbReference type="ARBA" id="ARBA00022989"/>
    </source>
</evidence>
<evidence type="ECO:0000259" key="6">
    <source>
        <dbReference type="Pfam" id="PF00892"/>
    </source>
</evidence>
<keyword evidence="2 5" id="KW-0812">Transmembrane</keyword>
<dbReference type="Proteomes" id="UP000285301">
    <property type="component" value="Unassembled WGS sequence"/>
</dbReference>
<dbReference type="PANTHER" id="PTHR22911:SF6">
    <property type="entry name" value="SOLUTE CARRIER FAMILY 35 MEMBER G1"/>
    <property type="match status" value="1"/>
</dbReference>
<dbReference type="AlphaFoldDB" id="A0A443QCW9"/>
<protein>
    <submittedName>
        <fullName evidence="7">Transmembrane protein-like protein</fullName>
    </submittedName>
</protein>
<feature type="transmembrane region" description="Helical" evidence="5">
    <location>
        <begin position="196"/>
        <end position="213"/>
    </location>
</feature>
<feature type="transmembrane region" description="Helical" evidence="5">
    <location>
        <begin position="83"/>
        <end position="102"/>
    </location>
</feature>
<feature type="transmembrane region" description="Helical" evidence="5">
    <location>
        <begin position="28"/>
        <end position="46"/>
    </location>
</feature>
<gene>
    <name evidence="7" type="ORF">B4U79_18619</name>
</gene>
<comment type="caution">
    <text evidence="7">The sequence shown here is derived from an EMBL/GenBank/DDBJ whole genome shotgun (WGS) entry which is preliminary data.</text>
</comment>
<keyword evidence="8" id="KW-1185">Reference proteome</keyword>
<sequence length="235" mass="25901">MGYVAMITGCSPIMVVIFACIFLRESCGIVDVVTILLSLSGLIMVTKSQPIRQTFNSVNQTFTSSMLGNTTHTEHITNNHSQLMPTIAAFASLFFSSLDVINLRQVKDVHPSTVMFYSWIGMIESTIFIPLTGEFSLPKIIQITSIAIIGTISNLLKVLTLKTVEAGPTAIIRSSSSIIFSFIFQITLFLEYPDTLSIIGTILVFSSILFIGIKKWIQKRMQNSSSSDETTPLTQ</sequence>
<feature type="transmembrane region" description="Helical" evidence="5">
    <location>
        <begin position="171"/>
        <end position="190"/>
    </location>
</feature>
<feature type="transmembrane region" description="Helical" evidence="5">
    <location>
        <begin position="139"/>
        <end position="159"/>
    </location>
</feature>
<proteinExistence type="predicted"/>
<evidence type="ECO:0000313" key="8">
    <source>
        <dbReference type="Proteomes" id="UP000285301"/>
    </source>
</evidence>
<feature type="domain" description="EamA" evidence="6">
    <location>
        <begin position="88"/>
        <end position="211"/>
    </location>
</feature>
<dbReference type="InterPro" id="IPR037185">
    <property type="entry name" value="EmrE-like"/>
</dbReference>